<proteinExistence type="predicted"/>
<gene>
    <name evidence="1" type="ORF">BC008_38825</name>
</gene>
<protein>
    <recommendedName>
        <fullName evidence="3">Glycosyltransferase</fullName>
    </recommendedName>
</protein>
<name>A0A0V7ZFV3_9CYAN</name>
<evidence type="ECO:0008006" key="3">
    <source>
        <dbReference type="Google" id="ProtNLM"/>
    </source>
</evidence>
<evidence type="ECO:0000313" key="1">
    <source>
        <dbReference type="EMBL" id="KST63244.1"/>
    </source>
</evidence>
<dbReference type="EMBL" id="LMTZ01000140">
    <property type="protein sequence ID" value="KST63244.1"/>
    <property type="molecule type" value="Genomic_DNA"/>
</dbReference>
<dbReference type="Proteomes" id="UP000053372">
    <property type="component" value="Unassembled WGS sequence"/>
</dbReference>
<dbReference type="RefSeq" id="WP_027842660.1">
    <property type="nucleotide sequence ID" value="NZ_LMTZ01000140.1"/>
</dbReference>
<dbReference type="SUPFAM" id="SSF53756">
    <property type="entry name" value="UDP-Glycosyltransferase/glycogen phosphorylase"/>
    <property type="match status" value="1"/>
</dbReference>
<comment type="caution">
    <text evidence="1">The sequence shown here is derived from an EMBL/GenBank/DDBJ whole genome shotgun (WGS) entry which is preliminary data.</text>
</comment>
<organism evidence="1 2">
    <name type="scientific">Mastigocoleus testarum BC008</name>
    <dbReference type="NCBI Taxonomy" id="371196"/>
    <lineage>
        <taxon>Bacteria</taxon>
        <taxon>Bacillati</taxon>
        <taxon>Cyanobacteriota</taxon>
        <taxon>Cyanophyceae</taxon>
        <taxon>Nostocales</taxon>
        <taxon>Hapalosiphonaceae</taxon>
        <taxon>Mastigocoleus</taxon>
    </lineage>
</organism>
<dbReference type="AlphaFoldDB" id="A0A0V7ZFV3"/>
<sequence length="581" mass="67365">MTLQHNEVRKLSLHPNEITAKTELEKFDCVYLINPHTFGTGRQRVMYNLIYNLARLGCERPVHLFYNQWKTKLWYAMLGYYPQGLEDYHNHFYTWQQTLKGMTIWFHPIPMEREYTNLLCQFKECMKDESAEHFWFSVWRDDAPGCELDAFKANAIVESIQLPKQSYLKFYKHSPLFQDLRREEIPKARTEKRSSYCPHALFTNNLRTYVNKGLHLLPKQDPNGKSDGNKKILTMFAACDNFTHVQEVLIPDIIQNMTAEAQPCIIILQSFLWWSKQLRPWPCLVKGDLIAYLMDGPPKSDTPLGIGSAAPAVNGDRKKEHHKLLLPIYPSKPDRDLLSQLNTIPASAENYKNKLIQNIITLAREEIELISVYYTEHRSHLCQVTYSKLLDALRKVMEMNPNPYDKPVVIAFLGEDRISSNLPELAALLKGESNPEEIHEIIKKKRIVWQSFGRTNYIPLFQQYSLFFVTEGANTWQETLSIGKPTLSVNPNGDTQPWNHDWLNANGANLVKDPSEELVALALNPKENNLSFNKLSQFIRDVRVDESKLCLYFQKWSEILNKHECNQVVTALCKLSSLSNE</sequence>
<keyword evidence="2" id="KW-1185">Reference proteome</keyword>
<reference evidence="1 2" key="1">
    <citation type="journal article" date="2015" name="Genome Announc.">
        <title>Draft Genome of the Euendolithic (true boring) Cyanobacterium Mastigocoleus testarum strain BC008.</title>
        <authorList>
            <person name="Guida B.S."/>
            <person name="Garcia-Pichel F."/>
        </authorList>
    </citation>
    <scope>NUCLEOTIDE SEQUENCE [LARGE SCALE GENOMIC DNA]</scope>
    <source>
        <strain evidence="1 2">BC008</strain>
    </source>
</reference>
<evidence type="ECO:0000313" key="2">
    <source>
        <dbReference type="Proteomes" id="UP000053372"/>
    </source>
</evidence>
<accession>A0A0V7ZFV3</accession>